<dbReference type="Pfam" id="PF00116">
    <property type="entry name" value="COX2"/>
    <property type="match status" value="1"/>
</dbReference>
<name>A0A8J2TNH6_9BACI</name>
<dbReference type="PROSITE" id="PS00078">
    <property type="entry name" value="COX2"/>
    <property type="match status" value="1"/>
</dbReference>
<keyword evidence="10" id="KW-1185">Reference proteome</keyword>
<keyword evidence="3" id="KW-0186">Copper</keyword>
<comment type="subcellular location">
    <subcellularLocation>
        <location evidence="1">Cell envelope</location>
    </subcellularLocation>
</comment>
<keyword evidence="2" id="KW-0479">Metal-binding</keyword>
<comment type="function">
    <text evidence="4">Subunits I and II form the functional core of the enzyme complex. Electrons originating in cytochrome c are transferred via heme a and Cu(A) to the binuclear center formed by heme a3 and Cu(B).</text>
</comment>
<evidence type="ECO:0000256" key="4">
    <source>
        <dbReference type="ARBA" id="ARBA00024688"/>
    </source>
</evidence>
<keyword evidence="7" id="KW-0812">Transmembrane</keyword>
<reference evidence="9" key="1">
    <citation type="journal article" date="2014" name="Int. J. Syst. Evol. Microbiol.">
        <title>Complete genome sequence of Corynebacterium casei LMG S-19264T (=DSM 44701T), isolated from a smear-ripened cheese.</title>
        <authorList>
            <consortium name="US DOE Joint Genome Institute (JGI-PGF)"/>
            <person name="Walter F."/>
            <person name="Albersmeier A."/>
            <person name="Kalinowski J."/>
            <person name="Ruckert C."/>
        </authorList>
    </citation>
    <scope>NUCLEOTIDE SEQUENCE</scope>
    <source>
        <strain evidence="9">CGMCC 1.12360</strain>
    </source>
</reference>
<evidence type="ECO:0000259" key="8">
    <source>
        <dbReference type="PROSITE" id="PS50857"/>
    </source>
</evidence>
<feature type="transmembrane region" description="Helical" evidence="7">
    <location>
        <begin position="9"/>
        <end position="32"/>
    </location>
</feature>
<dbReference type="InterPro" id="IPR008972">
    <property type="entry name" value="Cupredoxin"/>
</dbReference>
<dbReference type="InterPro" id="IPR034214">
    <property type="entry name" value="Ba3_CcO_II_C"/>
</dbReference>
<accession>A0A8J2TNH6</accession>
<dbReference type="PANTHER" id="PTHR42838">
    <property type="entry name" value="CYTOCHROME C OXIDASE SUBUNIT II"/>
    <property type="match status" value="1"/>
</dbReference>
<comment type="catalytic activity">
    <reaction evidence="6">
        <text>4 Fe(II)-[cytochrome c] + O2 + 8 H(+)(in) = 4 Fe(III)-[cytochrome c] + 2 H2O + 4 H(+)(out)</text>
        <dbReference type="Rhea" id="RHEA:11436"/>
        <dbReference type="Rhea" id="RHEA-COMP:10350"/>
        <dbReference type="Rhea" id="RHEA-COMP:14399"/>
        <dbReference type="ChEBI" id="CHEBI:15377"/>
        <dbReference type="ChEBI" id="CHEBI:15378"/>
        <dbReference type="ChEBI" id="CHEBI:15379"/>
        <dbReference type="ChEBI" id="CHEBI:29033"/>
        <dbReference type="ChEBI" id="CHEBI:29034"/>
        <dbReference type="EC" id="7.1.1.9"/>
    </reaction>
</comment>
<evidence type="ECO:0000256" key="6">
    <source>
        <dbReference type="ARBA" id="ARBA00047816"/>
    </source>
</evidence>
<dbReference type="AlphaFoldDB" id="A0A8J2TNH6"/>
<dbReference type="PANTHER" id="PTHR42838:SF2">
    <property type="entry name" value="NITROUS-OXIDE REDUCTASE"/>
    <property type="match status" value="1"/>
</dbReference>
<dbReference type="GO" id="GO:0004129">
    <property type="term" value="F:cytochrome-c oxidase activity"/>
    <property type="evidence" value="ECO:0007669"/>
    <property type="project" value="UniProtKB-EC"/>
</dbReference>
<dbReference type="GO" id="GO:0016020">
    <property type="term" value="C:membrane"/>
    <property type="evidence" value="ECO:0007669"/>
    <property type="project" value="InterPro"/>
</dbReference>
<dbReference type="InterPro" id="IPR001505">
    <property type="entry name" value="Copper_CuA"/>
</dbReference>
<dbReference type="GO" id="GO:0005507">
    <property type="term" value="F:copper ion binding"/>
    <property type="evidence" value="ECO:0007669"/>
    <property type="project" value="InterPro"/>
</dbReference>
<dbReference type="EMBL" id="BMEV01000029">
    <property type="protein sequence ID" value="GFZ76441.1"/>
    <property type="molecule type" value="Genomic_DNA"/>
</dbReference>
<dbReference type="GO" id="GO:0030313">
    <property type="term" value="C:cell envelope"/>
    <property type="evidence" value="ECO:0007669"/>
    <property type="project" value="UniProtKB-SubCell"/>
</dbReference>
<dbReference type="Proteomes" id="UP000602050">
    <property type="component" value="Unassembled WGS sequence"/>
</dbReference>
<organism evidence="9 10">
    <name type="scientific">Compostibacillus humi</name>
    <dbReference type="NCBI Taxonomy" id="1245525"/>
    <lineage>
        <taxon>Bacteria</taxon>
        <taxon>Bacillati</taxon>
        <taxon>Bacillota</taxon>
        <taxon>Bacilli</taxon>
        <taxon>Bacillales</taxon>
        <taxon>Bacillaceae</taxon>
        <taxon>Compostibacillus</taxon>
    </lineage>
</organism>
<evidence type="ECO:0000256" key="1">
    <source>
        <dbReference type="ARBA" id="ARBA00004196"/>
    </source>
</evidence>
<dbReference type="InterPro" id="IPR051403">
    <property type="entry name" value="NosZ/Cyto_c_oxidase_sub2"/>
</dbReference>
<evidence type="ECO:0000256" key="5">
    <source>
        <dbReference type="ARBA" id="ARBA00031399"/>
    </source>
</evidence>
<sequence length="167" mass="18392">MHIHKFEKYWLIAGIGGLIVFLVILGFGAFYLGTHPQSHGIVIDPENIEANEAFKKENLGLHEIGDGKYVLNVVASAFNYDLGVDEDGKPVKHIQIPKDSKVLIQATTPDVIHGFNIAGTNANMMVEPGYISSMEVTFKKPGEYTLVCNEYCGTGHHLMYATVEVVE</sequence>
<dbReference type="CDD" id="cd13913">
    <property type="entry name" value="ba3_CcO_II_C"/>
    <property type="match status" value="1"/>
</dbReference>
<keyword evidence="7" id="KW-0472">Membrane</keyword>
<gene>
    <name evidence="9" type="primary">cbaB</name>
    <name evidence="9" type="ORF">GCM10010978_17720</name>
</gene>
<evidence type="ECO:0000256" key="3">
    <source>
        <dbReference type="ARBA" id="ARBA00023008"/>
    </source>
</evidence>
<dbReference type="Gene3D" id="2.60.40.420">
    <property type="entry name" value="Cupredoxins - blue copper proteins"/>
    <property type="match status" value="1"/>
</dbReference>
<keyword evidence="7" id="KW-1133">Transmembrane helix</keyword>
<dbReference type="SUPFAM" id="SSF49503">
    <property type="entry name" value="Cupredoxins"/>
    <property type="match status" value="1"/>
</dbReference>
<evidence type="ECO:0000313" key="9">
    <source>
        <dbReference type="EMBL" id="GFZ76441.1"/>
    </source>
</evidence>
<dbReference type="RefSeq" id="WP_188392042.1">
    <property type="nucleotide sequence ID" value="NZ_BMEV01000029.1"/>
</dbReference>
<comment type="caution">
    <text evidence="9">The sequence shown here is derived from an EMBL/GenBank/DDBJ whole genome shotgun (WGS) entry which is preliminary data.</text>
</comment>
<proteinExistence type="predicted"/>
<evidence type="ECO:0000313" key="10">
    <source>
        <dbReference type="Proteomes" id="UP000602050"/>
    </source>
</evidence>
<reference evidence="9" key="2">
    <citation type="submission" date="2020-09" db="EMBL/GenBank/DDBJ databases">
        <authorList>
            <person name="Sun Q."/>
            <person name="Zhou Y."/>
        </authorList>
    </citation>
    <scope>NUCLEOTIDE SEQUENCE</scope>
    <source>
        <strain evidence="9">CGMCC 1.12360</strain>
    </source>
</reference>
<protein>
    <recommendedName>
        <fullName evidence="5">Cytochrome aa3 subunit 2</fullName>
    </recommendedName>
</protein>
<dbReference type="InterPro" id="IPR002429">
    <property type="entry name" value="CcO_II-like_C"/>
</dbReference>
<evidence type="ECO:0000256" key="2">
    <source>
        <dbReference type="ARBA" id="ARBA00022723"/>
    </source>
</evidence>
<feature type="domain" description="Cytochrome oxidase subunit II copper A binding" evidence="8">
    <location>
        <begin position="66"/>
        <end position="167"/>
    </location>
</feature>
<evidence type="ECO:0000256" key="7">
    <source>
        <dbReference type="SAM" id="Phobius"/>
    </source>
</evidence>
<dbReference type="PROSITE" id="PS50857">
    <property type="entry name" value="COX2_CUA"/>
    <property type="match status" value="1"/>
</dbReference>